<dbReference type="GO" id="GO:0030170">
    <property type="term" value="F:pyridoxal phosphate binding"/>
    <property type="evidence" value="ECO:0007669"/>
    <property type="project" value="InterPro"/>
</dbReference>
<dbReference type="PANTHER" id="PTHR46383:SF1">
    <property type="entry name" value="ASPARTATE AMINOTRANSFERASE"/>
    <property type="match status" value="1"/>
</dbReference>
<dbReference type="Gene3D" id="3.90.1150.10">
    <property type="entry name" value="Aspartate Aminotransferase, domain 1"/>
    <property type="match status" value="1"/>
</dbReference>
<feature type="domain" description="Aminotransferase class I/classII large" evidence="7">
    <location>
        <begin position="25"/>
        <end position="381"/>
    </location>
</feature>
<keyword evidence="5" id="KW-0663">Pyridoxal phosphate</keyword>
<gene>
    <name evidence="8" type="ORF">COV04_02465</name>
</gene>
<comment type="caution">
    <text evidence="8">The sequence shown here is derived from an EMBL/GenBank/DDBJ whole genome shotgun (WGS) entry which is preliminary data.</text>
</comment>
<evidence type="ECO:0000256" key="1">
    <source>
        <dbReference type="ARBA" id="ARBA00001933"/>
    </source>
</evidence>
<dbReference type="PROSITE" id="PS00105">
    <property type="entry name" value="AA_TRANSFER_CLASS_1"/>
    <property type="match status" value="1"/>
</dbReference>
<evidence type="ECO:0000256" key="3">
    <source>
        <dbReference type="ARBA" id="ARBA00022576"/>
    </source>
</evidence>
<accession>A0A2M8LEB9</accession>
<dbReference type="PANTHER" id="PTHR46383">
    <property type="entry name" value="ASPARTATE AMINOTRANSFERASE"/>
    <property type="match status" value="1"/>
</dbReference>
<comment type="similarity">
    <text evidence="2 6">Belongs to the class-I pyridoxal-phosphate-dependent aminotransferase family.</text>
</comment>
<evidence type="ECO:0000313" key="8">
    <source>
        <dbReference type="EMBL" id="PJE75783.1"/>
    </source>
</evidence>
<keyword evidence="3 6" id="KW-0032">Aminotransferase</keyword>
<dbReference type="InterPro" id="IPR050596">
    <property type="entry name" value="AspAT/PAT-like"/>
</dbReference>
<dbReference type="InterPro" id="IPR004838">
    <property type="entry name" value="NHTrfase_class1_PyrdxlP-BS"/>
</dbReference>
<dbReference type="SUPFAM" id="SSF53383">
    <property type="entry name" value="PLP-dependent transferases"/>
    <property type="match status" value="1"/>
</dbReference>
<evidence type="ECO:0000313" key="9">
    <source>
        <dbReference type="Proteomes" id="UP000231152"/>
    </source>
</evidence>
<dbReference type="EMBL" id="PFET01000009">
    <property type="protein sequence ID" value="PJE75783.1"/>
    <property type="molecule type" value="Genomic_DNA"/>
</dbReference>
<organism evidence="8 9">
    <name type="scientific">Candidatus Uhrbacteria bacterium CG10_big_fil_rev_8_21_14_0_10_48_11</name>
    <dbReference type="NCBI Taxonomy" id="1975037"/>
    <lineage>
        <taxon>Bacteria</taxon>
        <taxon>Candidatus Uhriibacteriota</taxon>
    </lineage>
</organism>
<sequence length="390" mass="43360">MQQLAGVELSKIKQIELLAASRPNTVSLAQGIPSFDTPKEIKKATITALNAGRVAKYSLAPGLIELRELIEGSLAEEGSQYDAQSEIIVTAGSIEAISSTMLALLEPLDEVILFSPSYVSYNQSIRLAGAKPVYVALDEASGWQFDKEAFLAALNKKTKAVLICNPNNPTGTIFDKQQLLAIAEIAYDRGIYIIMDEVYKDFLYEEDKTSLYSLTQEVRYRDLVIRIYSFSKAFSMTGWRVGYLVAAEQNARKILAVHDALVTCAPVISQYAAIKALEMPRKAWLTYLNEYKGRRNLMYDHLNRISALHFTVPSAAYFFFPRVNATRIRDYHNSEMLSLALLQVAGVAVVPGAAFGPSGEHHLRLSFGRDRTTINEGMKRLSDFFAAYAL</sequence>
<evidence type="ECO:0000256" key="5">
    <source>
        <dbReference type="ARBA" id="ARBA00022898"/>
    </source>
</evidence>
<dbReference type="InterPro" id="IPR004839">
    <property type="entry name" value="Aminotransferase_I/II_large"/>
</dbReference>
<reference evidence="8 9" key="1">
    <citation type="submission" date="2017-09" db="EMBL/GenBank/DDBJ databases">
        <title>Depth-based differentiation of microbial function through sediment-hosted aquifers and enrichment of novel symbionts in the deep terrestrial subsurface.</title>
        <authorList>
            <person name="Probst A.J."/>
            <person name="Ladd B."/>
            <person name="Jarett J.K."/>
            <person name="Geller-Mcgrath D.E."/>
            <person name="Sieber C.M."/>
            <person name="Emerson J.B."/>
            <person name="Anantharaman K."/>
            <person name="Thomas B.C."/>
            <person name="Malmstrom R."/>
            <person name="Stieglmeier M."/>
            <person name="Klingl A."/>
            <person name="Woyke T."/>
            <person name="Ryan C.M."/>
            <person name="Banfield J.F."/>
        </authorList>
    </citation>
    <scope>NUCLEOTIDE SEQUENCE [LARGE SCALE GENOMIC DNA]</scope>
    <source>
        <strain evidence="8">CG10_big_fil_rev_8_21_14_0_10_48_11</strain>
    </source>
</reference>
<dbReference type="InterPro" id="IPR015424">
    <property type="entry name" value="PyrdxlP-dep_Trfase"/>
</dbReference>
<dbReference type="InterPro" id="IPR015421">
    <property type="entry name" value="PyrdxlP-dep_Trfase_major"/>
</dbReference>
<comment type="cofactor">
    <cofactor evidence="1 6">
        <name>pyridoxal 5'-phosphate</name>
        <dbReference type="ChEBI" id="CHEBI:597326"/>
    </cofactor>
</comment>
<evidence type="ECO:0000256" key="4">
    <source>
        <dbReference type="ARBA" id="ARBA00022679"/>
    </source>
</evidence>
<dbReference type="InterPro" id="IPR015422">
    <property type="entry name" value="PyrdxlP-dep_Trfase_small"/>
</dbReference>
<dbReference type="GO" id="GO:0006520">
    <property type="term" value="P:amino acid metabolic process"/>
    <property type="evidence" value="ECO:0007669"/>
    <property type="project" value="InterPro"/>
</dbReference>
<protein>
    <recommendedName>
        <fullName evidence="6">Aminotransferase</fullName>
        <ecNumber evidence="6">2.6.1.-</ecNumber>
    </recommendedName>
</protein>
<keyword evidence="4 6" id="KW-0808">Transferase</keyword>
<dbReference type="Pfam" id="PF00155">
    <property type="entry name" value="Aminotran_1_2"/>
    <property type="match status" value="1"/>
</dbReference>
<dbReference type="AlphaFoldDB" id="A0A2M8LEB9"/>
<proteinExistence type="inferred from homology"/>
<evidence type="ECO:0000256" key="2">
    <source>
        <dbReference type="ARBA" id="ARBA00007441"/>
    </source>
</evidence>
<dbReference type="GO" id="GO:0008483">
    <property type="term" value="F:transaminase activity"/>
    <property type="evidence" value="ECO:0007669"/>
    <property type="project" value="UniProtKB-KW"/>
</dbReference>
<dbReference type="CDD" id="cd00609">
    <property type="entry name" value="AAT_like"/>
    <property type="match status" value="1"/>
</dbReference>
<evidence type="ECO:0000256" key="6">
    <source>
        <dbReference type="RuleBase" id="RU000481"/>
    </source>
</evidence>
<name>A0A2M8LEB9_9BACT</name>
<dbReference type="Gene3D" id="3.40.640.10">
    <property type="entry name" value="Type I PLP-dependent aspartate aminotransferase-like (Major domain)"/>
    <property type="match status" value="1"/>
</dbReference>
<evidence type="ECO:0000259" key="7">
    <source>
        <dbReference type="Pfam" id="PF00155"/>
    </source>
</evidence>
<dbReference type="PRINTS" id="PR00753">
    <property type="entry name" value="ACCSYNTHASE"/>
</dbReference>
<dbReference type="EC" id="2.6.1.-" evidence="6"/>
<dbReference type="Proteomes" id="UP000231152">
    <property type="component" value="Unassembled WGS sequence"/>
</dbReference>